<dbReference type="RefSeq" id="WP_097175566.1">
    <property type="nucleotide sequence ID" value="NZ_OBML01000008.1"/>
</dbReference>
<sequence>MTRTVGIEARAAGIEAMNVYGGMACLDVKELCLHRGLDMPRFENLLVQEKTVALPYEDPVTFAVNAARPLIDALAPEERARIEMVVTCTESGIDFGKSLSTYVHAHLDLPSNCRLFEIKQACYSGTAGLQMAVNFLLAQTSPGAKALVVATDISRFALADAGAVEEWAYSEPSSGAGAVAMLVSDTPHVLRIDAGAYGNHAFEVMDTCRPGPDTEAGDADLSLMAYLDCCEGAFRDYSRRVENADFRESFGQLCFHTPFGGMVKGAHRHLMRRLYKAPPKEIEADFQARLAPSLAFGKRVGNTAGGSVFVALAGMLDTVAVDAPMRVGLFSYGSGCCSEFYSGVVTPESSERLRAMRIPQALDRRHRLTIEEYEMLLRGESVVRFGTKDAELNHQIVPDAWPVDAAGDRLVLDAVVGYHRKYIWI</sequence>
<dbReference type="Gene3D" id="3.40.47.10">
    <property type="match status" value="2"/>
</dbReference>
<dbReference type="PANTHER" id="PTHR43323">
    <property type="entry name" value="3-HYDROXY-3-METHYLGLUTARYL COENZYME A SYNTHASE"/>
    <property type="match status" value="1"/>
</dbReference>
<dbReference type="CDD" id="cd00827">
    <property type="entry name" value="init_cond_enzymes"/>
    <property type="match status" value="1"/>
</dbReference>
<keyword evidence="6" id="KW-1185">Reference proteome</keyword>
<protein>
    <submittedName>
        <fullName evidence="5">Hydroxymethylglutaryl-CoA synthase</fullName>
    </submittedName>
</protein>
<dbReference type="AlphaFoldDB" id="A0A285T405"/>
<dbReference type="InterPro" id="IPR013746">
    <property type="entry name" value="HMG_CoA_synt_C_dom"/>
</dbReference>
<feature type="domain" description="Hydroxymethylglutaryl-coenzyme A synthase N-terminal" evidence="3">
    <location>
        <begin position="11"/>
        <end position="184"/>
    </location>
</feature>
<reference evidence="5 6" key="1">
    <citation type="submission" date="2017-08" db="EMBL/GenBank/DDBJ databases">
        <authorList>
            <person name="de Groot N.N."/>
        </authorList>
    </citation>
    <scope>NUCLEOTIDE SEQUENCE [LARGE SCALE GENOMIC DNA]</scope>
    <source>
        <strain evidence="5 6">USBA 352</strain>
    </source>
</reference>
<proteinExistence type="inferred from homology"/>
<dbReference type="InterPro" id="IPR013528">
    <property type="entry name" value="HMG_CoA_synth_N"/>
</dbReference>
<dbReference type="SUPFAM" id="SSF53901">
    <property type="entry name" value="Thiolase-like"/>
    <property type="match status" value="2"/>
</dbReference>
<organism evidence="5 6">
    <name type="scientific">Stappia indica</name>
    <dbReference type="NCBI Taxonomy" id="538381"/>
    <lineage>
        <taxon>Bacteria</taxon>
        <taxon>Pseudomonadati</taxon>
        <taxon>Pseudomonadota</taxon>
        <taxon>Alphaproteobacteria</taxon>
        <taxon>Hyphomicrobiales</taxon>
        <taxon>Stappiaceae</taxon>
        <taxon>Stappia</taxon>
    </lineage>
</organism>
<dbReference type="InterPro" id="IPR016039">
    <property type="entry name" value="Thiolase-like"/>
</dbReference>
<dbReference type="PANTHER" id="PTHR43323:SF2">
    <property type="entry name" value="HYDROXYMETHYLGLUTARYL-COA SYNTHASE"/>
    <property type="match status" value="1"/>
</dbReference>
<evidence type="ECO:0000313" key="6">
    <source>
        <dbReference type="Proteomes" id="UP000219331"/>
    </source>
</evidence>
<accession>A0A285T405</accession>
<dbReference type="GO" id="GO:0004421">
    <property type="term" value="F:hydroxymethylglutaryl-CoA synthase activity"/>
    <property type="evidence" value="ECO:0007669"/>
    <property type="project" value="InterPro"/>
</dbReference>
<keyword evidence="2" id="KW-0808">Transferase</keyword>
<evidence type="ECO:0000259" key="3">
    <source>
        <dbReference type="Pfam" id="PF01154"/>
    </source>
</evidence>
<gene>
    <name evidence="5" type="ORF">SAMN05421512_108172</name>
</gene>
<dbReference type="STRING" id="538381.GCA_001696535_03018"/>
<dbReference type="OrthoDB" id="9769523at2"/>
<evidence type="ECO:0000313" key="5">
    <source>
        <dbReference type="EMBL" id="SOC15808.1"/>
    </source>
</evidence>
<name>A0A285T405_9HYPH</name>
<comment type="similarity">
    <text evidence="1">Belongs to the thiolase-like superfamily. HMG-CoA synthase family.</text>
</comment>
<evidence type="ECO:0000259" key="4">
    <source>
        <dbReference type="Pfam" id="PF08540"/>
    </source>
</evidence>
<dbReference type="Pfam" id="PF01154">
    <property type="entry name" value="HMG_CoA_synt_N"/>
    <property type="match status" value="1"/>
</dbReference>
<dbReference type="EMBL" id="OBML01000008">
    <property type="protein sequence ID" value="SOC15808.1"/>
    <property type="molecule type" value="Genomic_DNA"/>
</dbReference>
<feature type="domain" description="Hydroxymethylglutaryl-coenzyme A synthase C-terminal" evidence="4">
    <location>
        <begin position="285"/>
        <end position="377"/>
    </location>
</feature>
<dbReference type="GO" id="GO:0006084">
    <property type="term" value="P:acetyl-CoA metabolic process"/>
    <property type="evidence" value="ECO:0007669"/>
    <property type="project" value="InterPro"/>
</dbReference>
<evidence type="ECO:0000256" key="2">
    <source>
        <dbReference type="ARBA" id="ARBA00022679"/>
    </source>
</evidence>
<dbReference type="Pfam" id="PF08540">
    <property type="entry name" value="HMG_CoA_synt_C"/>
    <property type="match status" value="1"/>
</dbReference>
<dbReference type="Proteomes" id="UP000219331">
    <property type="component" value="Unassembled WGS sequence"/>
</dbReference>
<evidence type="ECO:0000256" key="1">
    <source>
        <dbReference type="ARBA" id="ARBA00007061"/>
    </source>
</evidence>